<comment type="caution">
    <text evidence="1">The sequence shown here is derived from an EMBL/GenBank/DDBJ whole genome shotgun (WGS) entry which is preliminary data.</text>
</comment>
<name>A0A3D9FG07_9SPHN</name>
<evidence type="ECO:0000313" key="1">
    <source>
        <dbReference type="EMBL" id="RED16046.1"/>
    </source>
</evidence>
<reference evidence="1 2" key="1">
    <citation type="submission" date="2018-07" db="EMBL/GenBank/DDBJ databases">
        <title>Genomic Encyclopedia of Type Strains, Phase IV (KMG-IV): sequencing the most valuable type-strain genomes for metagenomic binning, comparative biology and taxonomic classification.</title>
        <authorList>
            <person name="Goeker M."/>
        </authorList>
    </citation>
    <scope>NUCLEOTIDE SEQUENCE [LARGE SCALE GENOMIC DNA]</scope>
    <source>
        <strain evidence="1 2">DSM 26725</strain>
    </source>
</reference>
<dbReference type="Proteomes" id="UP000256310">
    <property type="component" value="Unassembled WGS sequence"/>
</dbReference>
<dbReference type="InterPro" id="IPR056928">
    <property type="entry name" value="Gp77-like"/>
</dbReference>
<sequence>MTLILKDPDAALNYAIRWPDAVLDGAGISAASWSIEPDEPQGIAVSADFIDGSETGARFSGGLAGRVYRAACHITLTDGRSADRSLVVRLEQS</sequence>
<dbReference type="OrthoDB" id="7450424at2"/>
<dbReference type="Pfam" id="PF23148">
    <property type="entry name" value="Gp77"/>
    <property type="match status" value="1"/>
</dbReference>
<dbReference type="RefSeq" id="WP_147297623.1">
    <property type="nucleotide sequence ID" value="NZ_QRDP01000004.1"/>
</dbReference>
<dbReference type="AlphaFoldDB" id="A0A3D9FG07"/>
<proteinExistence type="predicted"/>
<gene>
    <name evidence="1" type="ORF">DFR46_1057</name>
</gene>
<keyword evidence="2" id="KW-1185">Reference proteome</keyword>
<accession>A0A3D9FG07</accession>
<protein>
    <submittedName>
        <fullName evidence="1">Uncharacterized protein</fullName>
    </submittedName>
</protein>
<organism evidence="1 2">
    <name type="scientific">Parasphingopyxis lamellibrachiae</name>
    <dbReference type="NCBI Taxonomy" id="680125"/>
    <lineage>
        <taxon>Bacteria</taxon>
        <taxon>Pseudomonadati</taxon>
        <taxon>Pseudomonadota</taxon>
        <taxon>Alphaproteobacteria</taxon>
        <taxon>Sphingomonadales</taxon>
        <taxon>Sphingomonadaceae</taxon>
        <taxon>Parasphingopyxis</taxon>
    </lineage>
</organism>
<dbReference type="EMBL" id="QRDP01000004">
    <property type="protein sequence ID" value="RED16046.1"/>
    <property type="molecule type" value="Genomic_DNA"/>
</dbReference>
<evidence type="ECO:0000313" key="2">
    <source>
        <dbReference type="Proteomes" id="UP000256310"/>
    </source>
</evidence>